<dbReference type="AlphaFoldDB" id="A0A1H0NXK3"/>
<dbReference type="Pfam" id="PF18963">
    <property type="entry name" value="DUF5703"/>
    <property type="match status" value="1"/>
</dbReference>
<dbReference type="EMBL" id="LT629711">
    <property type="protein sequence ID" value="SDO97359.1"/>
    <property type="molecule type" value="Genomic_DNA"/>
</dbReference>
<proteinExistence type="predicted"/>
<evidence type="ECO:0000313" key="1">
    <source>
        <dbReference type="EMBL" id="SDO97359.1"/>
    </source>
</evidence>
<dbReference type="RefSeq" id="WP_091782489.1">
    <property type="nucleotide sequence ID" value="NZ_LT629711.1"/>
</dbReference>
<reference evidence="2" key="1">
    <citation type="submission" date="2016-10" db="EMBL/GenBank/DDBJ databases">
        <authorList>
            <person name="Varghese N."/>
            <person name="Submissions S."/>
        </authorList>
    </citation>
    <scope>NUCLEOTIDE SEQUENCE [LARGE SCALE GENOMIC DNA]</scope>
    <source>
        <strain evidence="2">DSM 22329</strain>
    </source>
</reference>
<keyword evidence="2" id="KW-1185">Reference proteome</keyword>
<name>A0A1H0NXK3_9MICO</name>
<accession>A0A1H0NXK3</accession>
<sequence>MVEYEYRVVSFTRADSRSDIRRALTEHAEYGHWELHRTRIYLGGQQRTWLRRKIIRAPRPL</sequence>
<evidence type="ECO:0000313" key="2">
    <source>
        <dbReference type="Proteomes" id="UP000199077"/>
    </source>
</evidence>
<organism evidence="1 2">
    <name type="scientific">Pedococcus dokdonensis</name>
    <dbReference type="NCBI Taxonomy" id="443156"/>
    <lineage>
        <taxon>Bacteria</taxon>
        <taxon>Bacillati</taxon>
        <taxon>Actinomycetota</taxon>
        <taxon>Actinomycetes</taxon>
        <taxon>Micrococcales</taxon>
        <taxon>Intrasporangiaceae</taxon>
        <taxon>Pedococcus</taxon>
    </lineage>
</organism>
<protein>
    <recommendedName>
        <fullName evidence="3">DUF4177 domain-containing protein</fullName>
    </recommendedName>
</protein>
<dbReference type="STRING" id="443156.SAMN04489867_1071"/>
<dbReference type="OrthoDB" id="3481802at2"/>
<evidence type="ECO:0008006" key="3">
    <source>
        <dbReference type="Google" id="ProtNLM"/>
    </source>
</evidence>
<dbReference type="InterPro" id="IPR043758">
    <property type="entry name" value="DUF5703"/>
</dbReference>
<gene>
    <name evidence="1" type="ORF">SAMN04489867_1071</name>
</gene>
<dbReference type="Proteomes" id="UP000199077">
    <property type="component" value="Chromosome I"/>
</dbReference>